<reference evidence="2" key="1">
    <citation type="submission" date="2020-02" db="EMBL/GenBank/DDBJ databases">
        <authorList>
            <person name="Meier V. D."/>
        </authorList>
    </citation>
    <scope>NUCLEOTIDE SEQUENCE</scope>
    <source>
        <strain evidence="2">AVDCRST_MAG39</strain>
    </source>
</reference>
<feature type="non-terminal residue" evidence="2">
    <location>
        <position position="117"/>
    </location>
</feature>
<dbReference type="EMBL" id="CADCVW010000012">
    <property type="protein sequence ID" value="CAA9482137.1"/>
    <property type="molecule type" value="Genomic_DNA"/>
</dbReference>
<feature type="compositionally biased region" description="Basic residues" evidence="1">
    <location>
        <begin position="1"/>
        <end position="10"/>
    </location>
</feature>
<proteinExistence type="predicted"/>
<evidence type="ECO:0000256" key="1">
    <source>
        <dbReference type="SAM" id="MobiDB-lite"/>
    </source>
</evidence>
<feature type="compositionally biased region" description="Low complexity" evidence="1">
    <location>
        <begin position="87"/>
        <end position="98"/>
    </location>
</feature>
<feature type="region of interest" description="Disordered" evidence="1">
    <location>
        <begin position="62"/>
        <end position="117"/>
    </location>
</feature>
<protein>
    <submittedName>
        <fullName evidence="2">Uncharacterized protein</fullName>
    </submittedName>
</protein>
<gene>
    <name evidence="2" type="ORF">AVDCRST_MAG39-327</name>
</gene>
<feature type="region of interest" description="Disordered" evidence="1">
    <location>
        <begin position="1"/>
        <end position="31"/>
    </location>
</feature>
<feature type="non-terminal residue" evidence="2">
    <location>
        <position position="1"/>
    </location>
</feature>
<accession>A0A6J4RU24</accession>
<sequence>DPRLPRRRAGRAGAGDRRHLPPCHADGGVLAGRRRVLRQEQPGMGAPHRRAPAFRPAHRALARERGDRAGGQGGGASGARRVGGDGATARAGGPVALGAAGGAVAGGAVHPDAAEPV</sequence>
<dbReference type="AlphaFoldDB" id="A0A6J4RU24"/>
<name>A0A6J4RU24_9SPHN</name>
<organism evidence="2">
    <name type="scientific">uncultured Sphingomonadaceae bacterium</name>
    <dbReference type="NCBI Taxonomy" id="169976"/>
    <lineage>
        <taxon>Bacteria</taxon>
        <taxon>Pseudomonadati</taxon>
        <taxon>Pseudomonadota</taxon>
        <taxon>Alphaproteobacteria</taxon>
        <taxon>Sphingomonadales</taxon>
        <taxon>Sphingomonadaceae</taxon>
        <taxon>environmental samples</taxon>
    </lineage>
</organism>
<evidence type="ECO:0000313" key="2">
    <source>
        <dbReference type="EMBL" id="CAA9482137.1"/>
    </source>
</evidence>